<dbReference type="RefSeq" id="WP_130506941.1">
    <property type="nucleotide sequence ID" value="NZ_SHLC01000001.1"/>
</dbReference>
<keyword evidence="2" id="KW-0520">NAD</keyword>
<dbReference type="InterPro" id="IPR006140">
    <property type="entry name" value="D-isomer_DH_NAD-bd"/>
</dbReference>
<evidence type="ECO:0000259" key="3">
    <source>
        <dbReference type="Pfam" id="PF02826"/>
    </source>
</evidence>
<dbReference type="AlphaFoldDB" id="A0A4Q8AQ20"/>
<evidence type="ECO:0000256" key="2">
    <source>
        <dbReference type="ARBA" id="ARBA00023027"/>
    </source>
</evidence>
<dbReference type="InterPro" id="IPR036291">
    <property type="entry name" value="NAD(P)-bd_dom_sf"/>
</dbReference>
<dbReference type="InterPro" id="IPR050223">
    <property type="entry name" value="D-isomer_2-hydroxyacid_DH"/>
</dbReference>
<reference evidence="4 5" key="1">
    <citation type="submission" date="2019-02" db="EMBL/GenBank/DDBJ databases">
        <title>Sequencing the genomes of 1000 actinobacteria strains.</title>
        <authorList>
            <person name="Klenk H.-P."/>
        </authorList>
    </citation>
    <scope>NUCLEOTIDE SEQUENCE [LARGE SCALE GENOMIC DNA]</scope>
    <source>
        <strain evidence="4 5">DSM 18319</strain>
    </source>
</reference>
<dbReference type="FunFam" id="3.40.50.720:FF:000593">
    <property type="entry name" value="Dihydrofolate reductase"/>
    <property type="match status" value="1"/>
</dbReference>
<evidence type="ECO:0000256" key="1">
    <source>
        <dbReference type="ARBA" id="ARBA00023002"/>
    </source>
</evidence>
<dbReference type="PANTHER" id="PTHR10996:SF178">
    <property type="entry name" value="2-HYDROXYACID DEHYDROGENASE YGL185C-RELATED"/>
    <property type="match status" value="1"/>
</dbReference>
<organism evidence="4 5">
    <name type="scientific">Microterricola gilva</name>
    <dbReference type="NCBI Taxonomy" id="393267"/>
    <lineage>
        <taxon>Bacteria</taxon>
        <taxon>Bacillati</taxon>
        <taxon>Actinomycetota</taxon>
        <taxon>Actinomycetes</taxon>
        <taxon>Micrococcales</taxon>
        <taxon>Microbacteriaceae</taxon>
        <taxon>Microterricola</taxon>
    </lineage>
</organism>
<dbReference type="OrthoDB" id="4324715at2"/>
<dbReference type="GO" id="GO:0051287">
    <property type="term" value="F:NAD binding"/>
    <property type="evidence" value="ECO:0007669"/>
    <property type="project" value="InterPro"/>
</dbReference>
<dbReference type="GO" id="GO:0005829">
    <property type="term" value="C:cytosol"/>
    <property type="evidence" value="ECO:0007669"/>
    <property type="project" value="TreeGrafter"/>
</dbReference>
<dbReference type="Gene3D" id="3.40.50.720">
    <property type="entry name" value="NAD(P)-binding Rossmann-like Domain"/>
    <property type="match status" value="2"/>
</dbReference>
<feature type="domain" description="D-isomer specific 2-hydroxyacid dehydrogenase NAD-binding" evidence="3">
    <location>
        <begin position="112"/>
        <end position="283"/>
    </location>
</feature>
<proteinExistence type="predicted"/>
<evidence type="ECO:0000313" key="4">
    <source>
        <dbReference type="EMBL" id="RZU66800.1"/>
    </source>
</evidence>
<dbReference type="CDD" id="cd12166">
    <property type="entry name" value="2-Hacid_dh_7"/>
    <property type="match status" value="1"/>
</dbReference>
<keyword evidence="5" id="KW-1185">Reference proteome</keyword>
<sequence length="317" mass="32870">MSSAASVTPESQPPLVVSLPGNALRAALGPVPDGVELIDWDMKGPAPLPHIDIVVQPYMGATPLLANLAGTSTRLVQSQSIGYDGVADVLPGGHVFANAASVHETSTAELTLALILASQRGIPDFVRAAGEGRWAPARHASLADRTVLIIGYGGVGQAIEARLLPFEVNVVRVASSARQGETGPIHGIAELPELLPQADIVVVGVPLSESTHHLVDDAFLAAMPDGALLVNIARGPVADTAALLAHAGRGRLRLALDVTDPEPLPAGHPLFTLPNVLISPHVGGASTAMMPRMARLLADQIERMLQGDAPRNVVVRS</sequence>
<dbReference type="Pfam" id="PF02826">
    <property type="entry name" value="2-Hacid_dh_C"/>
    <property type="match status" value="1"/>
</dbReference>
<dbReference type="GO" id="GO:0016618">
    <property type="term" value="F:hydroxypyruvate reductase [NAD(P)H] activity"/>
    <property type="evidence" value="ECO:0007669"/>
    <property type="project" value="TreeGrafter"/>
</dbReference>
<evidence type="ECO:0000313" key="5">
    <source>
        <dbReference type="Proteomes" id="UP000291483"/>
    </source>
</evidence>
<gene>
    <name evidence="4" type="ORF">EV379_3169</name>
</gene>
<keyword evidence="1" id="KW-0560">Oxidoreductase</keyword>
<protein>
    <submittedName>
        <fullName evidence="4">Phosphoglycerate dehydrogenase-like enzyme</fullName>
    </submittedName>
</protein>
<comment type="caution">
    <text evidence="4">The sequence shown here is derived from an EMBL/GenBank/DDBJ whole genome shotgun (WGS) entry which is preliminary data.</text>
</comment>
<name>A0A4Q8AQ20_9MICO</name>
<dbReference type="Proteomes" id="UP000291483">
    <property type="component" value="Unassembled WGS sequence"/>
</dbReference>
<dbReference type="GO" id="GO:0030267">
    <property type="term" value="F:glyoxylate reductase (NADPH) activity"/>
    <property type="evidence" value="ECO:0007669"/>
    <property type="project" value="TreeGrafter"/>
</dbReference>
<dbReference type="EMBL" id="SHLC01000001">
    <property type="protein sequence ID" value="RZU66800.1"/>
    <property type="molecule type" value="Genomic_DNA"/>
</dbReference>
<dbReference type="PANTHER" id="PTHR10996">
    <property type="entry name" value="2-HYDROXYACID DEHYDROGENASE-RELATED"/>
    <property type="match status" value="1"/>
</dbReference>
<accession>A0A4Q8AQ20</accession>
<dbReference type="SUPFAM" id="SSF51735">
    <property type="entry name" value="NAD(P)-binding Rossmann-fold domains"/>
    <property type="match status" value="1"/>
</dbReference>